<evidence type="ECO:0000259" key="4">
    <source>
        <dbReference type="PROSITE" id="PS50043"/>
    </source>
</evidence>
<dbReference type="CDD" id="cd06170">
    <property type="entry name" value="LuxR_C_like"/>
    <property type="match status" value="1"/>
</dbReference>
<dbReference type="SUPFAM" id="SSF55785">
    <property type="entry name" value="PYP-like sensor domain (PAS domain)"/>
    <property type="match status" value="1"/>
</dbReference>
<keyword evidence="2" id="KW-0238">DNA-binding</keyword>
<dbReference type="Pfam" id="PF00196">
    <property type="entry name" value="GerE"/>
    <property type="match status" value="1"/>
</dbReference>
<protein>
    <submittedName>
        <fullName evidence="5">PAS domain S-box-containing protein</fullName>
    </submittedName>
</protein>
<dbReference type="EMBL" id="FXTY01000003">
    <property type="protein sequence ID" value="SMP18067.1"/>
    <property type="molecule type" value="Genomic_DNA"/>
</dbReference>
<evidence type="ECO:0000256" key="1">
    <source>
        <dbReference type="ARBA" id="ARBA00023015"/>
    </source>
</evidence>
<comment type="caution">
    <text evidence="5">The sequence shown here is derived from an EMBL/GenBank/DDBJ whole genome shotgun (WGS) entry which is preliminary data.</text>
</comment>
<organism evidence="5 6">
    <name type="scientific">Shimia sagamensis</name>
    <dbReference type="NCBI Taxonomy" id="1566352"/>
    <lineage>
        <taxon>Bacteria</taxon>
        <taxon>Pseudomonadati</taxon>
        <taxon>Pseudomonadota</taxon>
        <taxon>Alphaproteobacteria</taxon>
        <taxon>Rhodobacterales</taxon>
        <taxon>Roseobacteraceae</taxon>
    </lineage>
</organism>
<keyword evidence="6" id="KW-1185">Reference proteome</keyword>
<feature type="domain" description="HTH luxR-type" evidence="4">
    <location>
        <begin position="113"/>
        <end position="177"/>
    </location>
</feature>
<dbReference type="InterPro" id="IPR036388">
    <property type="entry name" value="WH-like_DNA-bd_sf"/>
</dbReference>
<dbReference type="InterPro" id="IPR035965">
    <property type="entry name" value="PAS-like_dom_sf"/>
</dbReference>
<dbReference type="PANTHER" id="PTHR44688">
    <property type="entry name" value="DNA-BINDING TRANSCRIPTIONAL ACTIVATOR DEVR_DOSR"/>
    <property type="match status" value="1"/>
</dbReference>
<evidence type="ECO:0000256" key="2">
    <source>
        <dbReference type="ARBA" id="ARBA00023125"/>
    </source>
</evidence>
<evidence type="ECO:0000256" key="3">
    <source>
        <dbReference type="ARBA" id="ARBA00023163"/>
    </source>
</evidence>
<dbReference type="Gene3D" id="1.10.10.10">
    <property type="entry name" value="Winged helix-like DNA-binding domain superfamily/Winged helix DNA-binding domain"/>
    <property type="match status" value="1"/>
</dbReference>
<dbReference type="Proteomes" id="UP001157961">
    <property type="component" value="Unassembled WGS sequence"/>
</dbReference>
<dbReference type="RefSeq" id="WP_283425680.1">
    <property type="nucleotide sequence ID" value="NZ_FXTY01000003.1"/>
</dbReference>
<dbReference type="SMART" id="SM00091">
    <property type="entry name" value="PAS"/>
    <property type="match status" value="1"/>
</dbReference>
<accession>A0ABY1NTW1</accession>
<evidence type="ECO:0000313" key="6">
    <source>
        <dbReference type="Proteomes" id="UP001157961"/>
    </source>
</evidence>
<dbReference type="CDD" id="cd00130">
    <property type="entry name" value="PAS"/>
    <property type="match status" value="1"/>
</dbReference>
<sequence>MNWDQLAFEAAPVGIVMTEHRVIRACNQGFARLVGYEKEGLMGQSFRLLYDSTEEFDQVRDIGLKPLKQDHAYSDERMVRRRDGGQVWCRFRAQTLTPDDPLAQLVMSFAAIHDGPPVSLTVRERQVVGGLGRGLTSKEIARELGLSPRTIEDVRARLHKRFQVKNATELLARLTIG</sequence>
<dbReference type="PROSITE" id="PS00622">
    <property type="entry name" value="HTH_LUXR_1"/>
    <property type="match status" value="1"/>
</dbReference>
<dbReference type="InterPro" id="IPR016032">
    <property type="entry name" value="Sig_transdc_resp-reg_C-effctor"/>
</dbReference>
<dbReference type="Pfam" id="PF13426">
    <property type="entry name" value="PAS_9"/>
    <property type="match status" value="1"/>
</dbReference>
<keyword evidence="3" id="KW-0804">Transcription</keyword>
<keyword evidence="1" id="KW-0805">Transcription regulation</keyword>
<evidence type="ECO:0000313" key="5">
    <source>
        <dbReference type="EMBL" id="SMP18067.1"/>
    </source>
</evidence>
<dbReference type="InterPro" id="IPR000792">
    <property type="entry name" value="Tscrpt_reg_LuxR_C"/>
</dbReference>
<dbReference type="PROSITE" id="PS50043">
    <property type="entry name" value="HTH_LUXR_2"/>
    <property type="match status" value="1"/>
</dbReference>
<dbReference type="SUPFAM" id="SSF46894">
    <property type="entry name" value="C-terminal effector domain of the bipartite response regulators"/>
    <property type="match status" value="1"/>
</dbReference>
<dbReference type="Gene3D" id="3.30.450.20">
    <property type="entry name" value="PAS domain"/>
    <property type="match status" value="1"/>
</dbReference>
<dbReference type="NCBIfam" id="TIGR00229">
    <property type="entry name" value="sensory_box"/>
    <property type="match status" value="1"/>
</dbReference>
<name>A0ABY1NTW1_9RHOB</name>
<dbReference type="SMART" id="SM00421">
    <property type="entry name" value="HTH_LUXR"/>
    <property type="match status" value="1"/>
</dbReference>
<dbReference type="InterPro" id="IPR000014">
    <property type="entry name" value="PAS"/>
</dbReference>
<reference evidence="5 6" key="1">
    <citation type="submission" date="2017-05" db="EMBL/GenBank/DDBJ databases">
        <authorList>
            <person name="Varghese N."/>
            <person name="Submissions S."/>
        </authorList>
    </citation>
    <scope>NUCLEOTIDE SEQUENCE [LARGE SCALE GENOMIC DNA]</scope>
    <source>
        <strain evidence="5 6">DSM 29734</strain>
    </source>
</reference>
<proteinExistence type="predicted"/>
<gene>
    <name evidence="5" type="ORF">SAMN06265373_103227</name>
</gene>
<dbReference type="PANTHER" id="PTHR44688:SF16">
    <property type="entry name" value="DNA-BINDING TRANSCRIPTIONAL ACTIVATOR DEVR_DOSR"/>
    <property type="match status" value="1"/>
</dbReference>
<dbReference type="PRINTS" id="PR00038">
    <property type="entry name" value="HTHLUXR"/>
</dbReference>